<accession>R7QJI5</accession>
<dbReference type="OMA" id="TRCRPYQ"/>
<keyword evidence="5" id="KW-0539">Nucleus</keyword>
<gene>
    <name evidence="7" type="ORF">CHC_T00000039001</name>
</gene>
<dbReference type="RefSeq" id="XP_005717779.1">
    <property type="nucleotide sequence ID" value="XM_005717722.1"/>
</dbReference>
<dbReference type="OrthoDB" id="10254665at2759"/>
<dbReference type="Pfam" id="PF04189">
    <property type="entry name" value="Gcd10p"/>
    <property type="match status" value="1"/>
</dbReference>
<evidence type="ECO:0000313" key="7">
    <source>
        <dbReference type="EMBL" id="CDF37908.1"/>
    </source>
</evidence>
<proteinExistence type="inferred from homology"/>
<reference evidence="8" key="1">
    <citation type="journal article" date="2013" name="Proc. Natl. Acad. Sci. U.S.A.">
        <title>Genome structure and metabolic features in the red seaweed Chondrus crispus shed light on evolution of the Archaeplastida.</title>
        <authorList>
            <person name="Collen J."/>
            <person name="Porcel B."/>
            <person name="Carre W."/>
            <person name="Ball S.G."/>
            <person name="Chaparro C."/>
            <person name="Tonon T."/>
            <person name="Barbeyron T."/>
            <person name="Michel G."/>
            <person name="Noel B."/>
            <person name="Valentin K."/>
            <person name="Elias M."/>
            <person name="Artiguenave F."/>
            <person name="Arun A."/>
            <person name="Aury J.M."/>
            <person name="Barbosa-Neto J.F."/>
            <person name="Bothwell J.H."/>
            <person name="Bouget F.Y."/>
            <person name="Brillet L."/>
            <person name="Cabello-Hurtado F."/>
            <person name="Capella-Gutierrez S."/>
            <person name="Charrier B."/>
            <person name="Cladiere L."/>
            <person name="Cock J.M."/>
            <person name="Coelho S.M."/>
            <person name="Colleoni C."/>
            <person name="Czjzek M."/>
            <person name="Da Silva C."/>
            <person name="Delage L."/>
            <person name="Denoeud F."/>
            <person name="Deschamps P."/>
            <person name="Dittami S.M."/>
            <person name="Gabaldon T."/>
            <person name="Gachon C.M."/>
            <person name="Groisillier A."/>
            <person name="Herve C."/>
            <person name="Jabbari K."/>
            <person name="Katinka M."/>
            <person name="Kloareg B."/>
            <person name="Kowalczyk N."/>
            <person name="Labadie K."/>
            <person name="Leblanc C."/>
            <person name="Lopez P.J."/>
            <person name="McLachlan D.H."/>
            <person name="Meslet-Cladiere L."/>
            <person name="Moustafa A."/>
            <person name="Nehr Z."/>
            <person name="Nyvall Collen P."/>
            <person name="Panaud O."/>
            <person name="Partensky F."/>
            <person name="Poulain J."/>
            <person name="Rensing S.A."/>
            <person name="Rousvoal S."/>
            <person name="Samson G."/>
            <person name="Symeonidi A."/>
            <person name="Weissenbach J."/>
            <person name="Zambounis A."/>
            <person name="Wincker P."/>
            <person name="Boyen C."/>
        </authorList>
    </citation>
    <scope>NUCLEOTIDE SEQUENCE [LARGE SCALE GENOMIC DNA]</scope>
    <source>
        <strain evidence="8">cv. Stackhouse</strain>
    </source>
</reference>
<dbReference type="KEGG" id="ccp:CHC_T00000039001"/>
<dbReference type="PANTHER" id="PTHR12945:SF0">
    <property type="entry name" value="TRNA (ADENINE(58)-N(1))-METHYLTRANSFERASE NON-CATALYTIC SUBUNIT TRM6"/>
    <property type="match status" value="1"/>
</dbReference>
<dbReference type="GO" id="GO:0030488">
    <property type="term" value="P:tRNA methylation"/>
    <property type="evidence" value="ECO:0007669"/>
    <property type="project" value="InterPro"/>
</dbReference>
<comment type="similarity">
    <text evidence="2">Belongs to the TRM6/GCD10 family.</text>
</comment>
<keyword evidence="4" id="KW-0819">tRNA processing</keyword>
<dbReference type="PANTHER" id="PTHR12945">
    <property type="entry name" value="TRANSLATION INITIATION FACTOR EIF3-RELATED"/>
    <property type="match status" value="1"/>
</dbReference>
<dbReference type="Gramene" id="CDF37908">
    <property type="protein sequence ID" value="CDF37908"/>
    <property type="gene ID" value="CHC_T00000039001"/>
</dbReference>
<protein>
    <recommendedName>
        <fullName evidence="3">tRNA (adenine(58)-N(1))-methyltransferase non-catalytic subunit TRM6</fullName>
    </recommendedName>
    <alternativeName>
        <fullName evidence="6">tRNA(m1A58)-methyltransferase subunit TRM6</fullName>
    </alternativeName>
</protein>
<evidence type="ECO:0000256" key="6">
    <source>
        <dbReference type="ARBA" id="ARBA00032319"/>
    </source>
</evidence>
<sequence length="418" mass="46125">MSPDEQIQEDNWVVLSATDGKKVLGHVSRNSSARIGKRKRKIGALLGARWGDLFAVRSGDRLEPVEEEQSFNVTAETEMGTERNNQYLEDTNENQKLEQSTILAMKEQGIEGEQLVRTVVENSLTFRGKTAFSQEKYIKRKRAKFDLKVRVLRPTALTLCETYFERSPEKTMHLRPDGLAILLGYAGVRSGCRALVYENCTGLVTAAVAERIDGVGKVINIFSGTTPPGTEVIRMLNLDSLHTKAIVHTPIELLGMVDVSQSEDNDPLRYVTVEDAITEKTGTKHVPSARRAEAIAMRAKRGDVKSWIRDGCDCLIVATRFDVVQVFDVLLKHLAPSGCFAAYCMHLQDAADLQYALQLSKMAMRVELLEVSLVNHQVLPGRSHPAMTDSATGGYIVSGVRIAMPSAMASSDNGEKSN</sequence>
<dbReference type="InterPro" id="IPR017423">
    <property type="entry name" value="TRM6"/>
</dbReference>
<dbReference type="EMBL" id="HG001883">
    <property type="protein sequence ID" value="CDF37908.1"/>
    <property type="molecule type" value="Genomic_DNA"/>
</dbReference>
<keyword evidence="8" id="KW-1185">Reference proteome</keyword>
<dbReference type="GO" id="GO:0031515">
    <property type="term" value="C:tRNA (m1A) methyltransferase complex"/>
    <property type="evidence" value="ECO:0007669"/>
    <property type="project" value="InterPro"/>
</dbReference>
<name>R7QJI5_CHOCR</name>
<organism evidence="7 8">
    <name type="scientific">Chondrus crispus</name>
    <name type="common">Carrageen Irish moss</name>
    <name type="synonym">Polymorpha crispa</name>
    <dbReference type="NCBI Taxonomy" id="2769"/>
    <lineage>
        <taxon>Eukaryota</taxon>
        <taxon>Rhodophyta</taxon>
        <taxon>Florideophyceae</taxon>
        <taxon>Rhodymeniophycidae</taxon>
        <taxon>Gigartinales</taxon>
        <taxon>Gigartinaceae</taxon>
        <taxon>Chondrus</taxon>
    </lineage>
</organism>
<dbReference type="AlphaFoldDB" id="R7QJI5"/>
<dbReference type="Proteomes" id="UP000012073">
    <property type="component" value="Unassembled WGS sequence"/>
</dbReference>
<dbReference type="GeneID" id="17325484"/>
<evidence type="ECO:0000256" key="1">
    <source>
        <dbReference type="ARBA" id="ARBA00004123"/>
    </source>
</evidence>
<dbReference type="GO" id="GO:0005634">
    <property type="term" value="C:nucleus"/>
    <property type="evidence" value="ECO:0007669"/>
    <property type="project" value="UniProtKB-SubCell"/>
</dbReference>
<dbReference type="STRING" id="2769.R7QJI5"/>
<evidence type="ECO:0000313" key="8">
    <source>
        <dbReference type="Proteomes" id="UP000012073"/>
    </source>
</evidence>
<dbReference type="PhylomeDB" id="R7QJI5"/>
<comment type="subcellular location">
    <subcellularLocation>
        <location evidence="1">Nucleus</location>
    </subcellularLocation>
</comment>
<evidence type="ECO:0000256" key="4">
    <source>
        <dbReference type="ARBA" id="ARBA00022694"/>
    </source>
</evidence>
<evidence type="ECO:0000256" key="5">
    <source>
        <dbReference type="ARBA" id="ARBA00023242"/>
    </source>
</evidence>
<evidence type="ECO:0000256" key="2">
    <source>
        <dbReference type="ARBA" id="ARBA00008320"/>
    </source>
</evidence>
<evidence type="ECO:0000256" key="3">
    <source>
        <dbReference type="ARBA" id="ARBA00021704"/>
    </source>
</evidence>